<comment type="similarity">
    <text evidence="1">Belongs to the membrane fusion protein (MFP) (TC 8.A.1) family.</text>
</comment>
<dbReference type="Proteomes" id="UP000306147">
    <property type="component" value="Unassembled WGS sequence"/>
</dbReference>
<reference evidence="3 4" key="1">
    <citation type="submission" date="2019-04" db="EMBL/GenBank/DDBJ databases">
        <title>Sphingomonas psychrotolerans sp. nov., isolated from soil in the Tianshan Mountains, Xinjiang, China.</title>
        <authorList>
            <person name="Luo Y."/>
            <person name="Sheng H."/>
        </authorList>
    </citation>
    <scope>NUCLEOTIDE SEQUENCE [LARGE SCALE GENOMIC DNA]</scope>
    <source>
        <strain evidence="3 4">ZFGT-11</strain>
    </source>
</reference>
<organism evidence="3 4">
    <name type="scientific">Sphingomonas gei</name>
    <dbReference type="NCBI Taxonomy" id="1395960"/>
    <lineage>
        <taxon>Bacteria</taxon>
        <taxon>Pseudomonadati</taxon>
        <taxon>Pseudomonadota</taxon>
        <taxon>Alphaproteobacteria</taxon>
        <taxon>Sphingomonadales</taxon>
        <taxon>Sphingomonadaceae</taxon>
        <taxon>Sphingomonas</taxon>
    </lineage>
</organism>
<dbReference type="Gene3D" id="2.40.420.20">
    <property type="match status" value="1"/>
</dbReference>
<dbReference type="NCBIfam" id="TIGR01730">
    <property type="entry name" value="RND_mfp"/>
    <property type="match status" value="1"/>
</dbReference>
<protein>
    <submittedName>
        <fullName evidence="3">Efflux RND transporter periplasmic adaptor subunit</fullName>
    </submittedName>
</protein>
<dbReference type="Gene3D" id="2.40.50.100">
    <property type="match status" value="1"/>
</dbReference>
<dbReference type="SUPFAM" id="SSF111369">
    <property type="entry name" value="HlyD-like secretion proteins"/>
    <property type="match status" value="1"/>
</dbReference>
<dbReference type="PANTHER" id="PTHR30469:SF15">
    <property type="entry name" value="HLYD FAMILY OF SECRETION PROTEINS"/>
    <property type="match status" value="1"/>
</dbReference>
<evidence type="ECO:0000256" key="1">
    <source>
        <dbReference type="ARBA" id="ARBA00009477"/>
    </source>
</evidence>
<dbReference type="Gene3D" id="1.10.287.470">
    <property type="entry name" value="Helix hairpin bin"/>
    <property type="match status" value="1"/>
</dbReference>
<evidence type="ECO:0000313" key="3">
    <source>
        <dbReference type="EMBL" id="TGX56297.1"/>
    </source>
</evidence>
<dbReference type="PANTHER" id="PTHR30469">
    <property type="entry name" value="MULTIDRUG RESISTANCE PROTEIN MDTA"/>
    <property type="match status" value="1"/>
</dbReference>
<evidence type="ECO:0000313" key="4">
    <source>
        <dbReference type="Proteomes" id="UP000306147"/>
    </source>
</evidence>
<dbReference type="InterPro" id="IPR058647">
    <property type="entry name" value="BSH_CzcB-like"/>
</dbReference>
<evidence type="ECO:0000259" key="2">
    <source>
        <dbReference type="Pfam" id="PF25973"/>
    </source>
</evidence>
<keyword evidence="4" id="KW-1185">Reference proteome</keyword>
<dbReference type="Gene3D" id="2.40.30.170">
    <property type="match status" value="1"/>
</dbReference>
<sequence>MAAVLLAALGIGAYLLWPMAAPPAVVAPRPKLTVTVAHPERVVLPQHLTASGVIAPWQEASIGTQIGSYQLIDVRVNVGDQVRHGQVLAQLNPALLRAEEAQLLARHEQAAANDRRAKGLQANGAISDQEVLQFATEAKTAAALLAAKRLELRYTFVLAPDDGVITARTATLGAVVPSGQELFRMIRKNRLEWRGELTAPQLNAVAVGQRIALVLPDGSRASAVVRQTAPALDAGTRLAVVYADVAPGSRARAGMYVTGEIAFGESSALAVPAECIVIRDGRNYVLQVAGTAAAPQVVLRGVTIGRRHGDLVEVLRGLSGEERLVRRGAGFLGDGDVVRIAGAREARP</sequence>
<gene>
    <name evidence="3" type="ORF">E5A73_01105</name>
</gene>
<dbReference type="InterPro" id="IPR006143">
    <property type="entry name" value="RND_pump_MFP"/>
</dbReference>
<accession>A0A4S1XJP9</accession>
<dbReference type="EMBL" id="SRXT01000001">
    <property type="protein sequence ID" value="TGX56297.1"/>
    <property type="molecule type" value="Genomic_DNA"/>
</dbReference>
<feature type="domain" description="CzcB-like barrel-sandwich hybrid" evidence="2">
    <location>
        <begin position="73"/>
        <end position="184"/>
    </location>
</feature>
<dbReference type="AlphaFoldDB" id="A0A4S1XJP9"/>
<proteinExistence type="inferred from homology"/>
<name>A0A4S1XJP9_9SPHN</name>
<dbReference type="GO" id="GO:0015562">
    <property type="term" value="F:efflux transmembrane transporter activity"/>
    <property type="evidence" value="ECO:0007669"/>
    <property type="project" value="TreeGrafter"/>
</dbReference>
<comment type="caution">
    <text evidence="3">The sequence shown here is derived from an EMBL/GenBank/DDBJ whole genome shotgun (WGS) entry which is preliminary data.</text>
</comment>
<dbReference type="OrthoDB" id="9806939at2"/>
<dbReference type="Pfam" id="PF25973">
    <property type="entry name" value="BSH_CzcB"/>
    <property type="match status" value="1"/>
</dbReference>
<dbReference type="GO" id="GO:1990281">
    <property type="term" value="C:efflux pump complex"/>
    <property type="evidence" value="ECO:0007669"/>
    <property type="project" value="TreeGrafter"/>
</dbReference>